<evidence type="ECO:0000313" key="6">
    <source>
        <dbReference type="Proteomes" id="UP001642360"/>
    </source>
</evidence>
<keyword evidence="3" id="KW-0175">Coiled coil</keyword>
<evidence type="ECO:0000256" key="4">
    <source>
        <dbReference type="SAM" id="MobiDB-lite"/>
    </source>
</evidence>
<name>A0ABC8T4F5_9AQUA</name>
<dbReference type="PANTHER" id="PTHR45885">
    <property type="entry name" value="CELL DIVISION CYCLE 5-LIKE PROTEIN"/>
    <property type="match status" value="1"/>
</dbReference>
<accession>A0ABC8T4F5</accession>
<dbReference type="InterPro" id="IPR047242">
    <property type="entry name" value="CDC5L/Cef1"/>
</dbReference>
<keyword evidence="2" id="KW-0539">Nucleus</keyword>
<feature type="coiled-coil region" evidence="3">
    <location>
        <begin position="99"/>
        <end position="126"/>
    </location>
</feature>
<dbReference type="GO" id="GO:0003677">
    <property type="term" value="F:DNA binding"/>
    <property type="evidence" value="ECO:0007669"/>
    <property type="project" value="UniProtKB-KW"/>
</dbReference>
<keyword evidence="1" id="KW-0238">DNA-binding</keyword>
<dbReference type="EMBL" id="CAUOFW020003835">
    <property type="protein sequence ID" value="CAK9162309.1"/>
    <property type="molecule type" value="Genomic_DNA"/>
</dbReference>
<evidence type="ECO:0000313" key="5">
    <source>
        <dbReference type="EMBL" id="CAK9162309.1"/>
    </source>
</evidence>
<evidence type="ECO:0000256" key="2">
    <source>
        <dbReference type="ARBA" id="ARBA00023242"/>
    </source>
</evidence>
<keyword evidence="6" id="KW-1185">Reference proteome</keyword>
<evidence type="ECO:0000256" key="1">
    <source>
        <dbReference type="ARBA" id="ARBA00023125"/>
    </source>
</evidence>
<proteinExistence type="predicted"/>
<comment type="caution">
    <text evidence="5">The sequence shown here is derived from an EMBL/GenBank/DDBJ whole genome shotgun (WGS) entry which is preliminary data.</text>
</comment>
<feature type="compositionally biased region" description="Polar residues" evidence="4">
    <location>
        <begin position="322"/>
        <end position="345"/>
    </location>
</feature>
<dbReference type="Proteomes" id="UP001642360">
    <property type="component" value="Unassembled WGS sequence"/>
</dbReference>
<gene>
    <name evidence="5" type="ORF">ILEXP_LOCUS31172</name>
</gene>
<organism evidence="5 6">
    <name type="scientific">Ilex paraguariensis</name>
    <name type="common">yerba mate</name>
    <dbReference type="NCBI Taxonomy" id="185542"/>
    <lineage>
        <taxon>Eukaryota</taxon>
        <taxon>Viridiplantae</taxon>
        <taxon>Streptophyta</taxon>
        <taxon>Embryophyta</taxon>
        <taxon>Tracheophyta</taxon>
        <taxon>Spermatophyta</taxon>
        <taxon>Magnoliopsida</taxon>
        <taxon>eudicotyledons</taxon>
        <taxon>Gunneridae</taxon>
        <taxon>Pentapetalae</taxon>
        <taxon>asterids</taxon>
        <taxon>campanulids</taxon>
        <taxon>Aquifoliales</taxon>
        <taxon>Aquifoliaceae</taxon>
        <taxon>Ilex</taxon>
    </lineage>
</organism>
<dbReference type="AlphaFoldDB" id="A0ABC8T4F5"/>
<feature type="region of interest" description="Disordered" evidence="4">
    <location>
        <begin position="358"/>
        <end position="394"/>
    </location>
</feature>
<sequence>MAIGLLGIHLLEFCENKFYGDQPFTGLVEIYWVSGLAHLRIADHIVKEEAHFLLVAMGHETESIDEFVEAHRTCLNDIMYFPTRNAYGLSSVAGNMDKLAALQYEFENVKRRMDDDNKKALRLEQKIKLLTNGYQIRAGKLWSQIEVTFRQMDTAGAELECFQALQKQEHLAAAHRINGLWEEVQKQKELEQTLQKRYGHLLAEQERIQQLMDEYRIQAQRKEEISEKIHALELAEAAANKIVVSSNENLEPVAASDVLGNAMAVDPSHNDTSSQQIDAAQEQAHVGPKHGMDVNVVDGKANLPMDDVFHTTPSAARGPSLANEQSAKPVCNSSEGFDSADNSQFSGADGNELIKVLGQTPLGKGDTPSDIVDSQEDKRIRDSSGILDESLGSSEDFREDMAMEDEQNVVEVSVVDGVLTNPEGIVQETAEVCYANGEIVQISEVPEEMINLEA</sequence>
<evidence type="ECO:0000256" key="3">
    <source>
        <dbReference type="SAM" id="Coils"/>
    </source>
</evidence>
<reference evidence="5 6" key="1">
    <citation type="submission" date="2024-02" db="EMBL/GenBank/DDBJ databases">
        <authorList>
            <person name="Vignale AGUSTIN F."/>
            <person name="Sosa J E."/>
            <person name="Modenutti C."/>
        </authorList>
    </citation>
    <scope>NUCLEOTIDE SEQUENCE [LARGE SCALE GENOMIC DNA]</scope>
</reference>
<protein>
    <submittedName>
        <fullName evidence="5">Uncharacterized protein</fullName>
    </submittedName>
</protein>
<dbReference type="PANTHER" id="PTHR45885:SF1">
    <property type="entry name" value="CELL DIVISION CYCLE 5-LIKE PROTEIN"/>
    <property type="match status" value="1"/>
</dbReference>
<feature type="region of interest" description="Disordered" evidence="4">
    <location>
        <begin position="312"/>
        <end position="345"/>
    </location>
</feature>